<evidence type="ECO:0000313" key="3">
    <source>
        <dbReference type="Proteomes" id="UP001154114"/>
    </source>
</evidence>
<proteinExistence type="predicted"/>
<keyword evidence="1" id="KW-1133">Transmembrane helix</keyword>
<dbReference type="AlphaFoldDB" id="A0A9P0C6N2"/>
<keyword evidence="3" id="KW-1185">Reference proteome</keyword>
<name>A0A9P0C6N2_CHRIL</name>
<evidence type="ECO:0000313" key="2">
    <source>
        <dbReference type="EMBL" id="CAH0628822.1"/>
    </source>
</evidence>
<accession>A0A9P0C6N2</accession>
<protein>
    <submittedName>
        <fullName evidence="2">Uncharacterized protein</fullName>
    </submittedName>
</protein>
<evidence type="ECO:0000256" key="1">
    <source>
        <dbReference type="SAM" id="Phobius"/>
    </source>
</evidence>
<feature type="transmembrane region" description="Helical" evidence="1">
    <location>
        <begin position="20"/>
        <end position="42"/>
    </location>
</feature>
<organism evidence="2 3">
    <name type="scientific">Chrysodeixis includens</name>
    <name type="common">Soybean looper</name>
    <name type="synonym">Pseudoplusia includens</name>
    <dbReference type="NCBI Taxonomy" id="689277"/>
    <lineage>
        <taxon>Eukaryota</taxon>
        <taxon>Metazoa</taxon>
        <taxon>Ecdysozoa</taxon>
        <taxon>Arthropoda</taxon>
        <taxon>Hexapoda</taxon>
        <taxon>Insecta</taxon>
        <taxon>Pterygota</taxon>
        <taxon>Neoptera</taxon>
        <taxon>Endopterygota</taxon>
        <taxon>Lepidoptera</taxon>
        <taxon>Glossata</taxon>
        <taxon>Ditrysia</taxon>
        <taxon>Noctuoidea</taxon>
        <taxon>Noctuidae</taxon>
        <taxon>Plusiinae</taxon>
        <taxon>Chrysodeixis</taxon>
    </lineage>
</organism>
<dbReference type="EMBL" id="LR824012">
    <property type="protein sequence ID" value="CAH0628822.1"/>
    <property type="molecule type" value="Genomic_DNA"/>
</dbReference>
<keyword evidence="1" id="KW-0472">Membrane</keyword>
<dbReference type="Proteomes" id="UP001154114">
    <property type="component" value="Chromosome 9"/>
</dbReference>
<sequence length="128" mass="15150">MEFERYNCISIKAESTQQVVGMLLITTILFNAILMMFINLILHMKRQRLTSGVRMRAACRKSLLRYQYGHPVAKIIVKQDTSFTIMSKVTVVAERRCNLELSVCYFNFEQIKFRYYPSLILVFNKLFY</sequence>
<keyword evidence="1" id="KW-0812">Transmembrane</keyword>
<reference evidence="2" key="1">
    <citation type="submission" date="2021-12" db="EMBL/GenBank/DDBJ databases">
        <authorList>
            <person name="King R."/>
        </authorList>
    </citation>
    <scope>NUCLEOTIDE SEQUENCE</scope>
</reference>
<gene>
    <name evidence="2" type="ORF">CINC_LOCUS13052</name>
</gene>